<reference evidence="10 11" key="1">
    <citation type="submission" date="2021-01" db="EMBL/GenBank/DDBJ databases">
        <title>Genomic Encyclopedia of Type Strains, Phase IV (KMG-IV): sequencing the most valuable type-strain genomes for metagenomic binning, comparative biology and taxonomic classification.</title>
        <authorList>
            <person name="Goeker M."/>
        </authorList>
    </citation>
    <scope>NUCLEOTIDE SEQUENCE [LARGE SCALE GENOMIC DNA]</scope>
    <source>
        <strain evidence="10 11">DSM 24834</strain>
    </source>
</reference>
<keyword evidence="11" id="KW-1185">Reference proteome</keyword>
<sequence length="412" mass="45963">MLTNFKQNLEKYADLAVRVGVNVQKGQTLVVNGSLDAAEFVRLVVKKAYEAGAKHVNVNWNDDTVNRLKYELAPDEAFHEFPHWKAKEMEELAENGAAFMSIVSSSPDLLKGVDPERISNFQKAAGQALTKYRQYVQSDKMSWTVIAAPSEKWAAKVFPDASSSEEQVEKLWEAIFKAVRVDQEDPVEAWNKHNENLHEKVEYLNEKNYQKLHYTAPGTDLTIELPKGYTWVGAGSVNSNGENFMANMPTEEVFTVPKKTGVNGHVASTKPLSYGGNIIDNFTVTFENGRIVDVKAEEGEDILKRLVETDEGSHYLGEIALVPHQSPISQSNVLFYNTLFDENASNHLAIGNAYAFCIEGGKNMSQEELEKNGLNNSITHVDFMIGSAEMDIDGIKEDGSSEPIFRQGNWAF</sequence>
<evidence type="ECO:0000256" key="3">
    <source>
        <dbReference type="ARBA" id="ARBA00001947"/>
    </source>
</evidence>
<evidence type="ECO:0000256" key="4">
    <source>
        <dbReference type="ARBA" id="ARBA00008236"/>
    </source>
</evidence>
<gene>
    <name evidence="10" type="ORF">JOC86_004538</name>
</gene>
<comment type="cofactor">
    <cofactor evidence="1">
        <name>Co(2+)</name>
        <dbReference type="ChEBI" id="CHEBI:48828"/>
    </cofactor>
</comment>
<comment type="similarity">
    <text evidence="4">Belongs to the peptidase M29 family.</text>
</comment>
<dbReference type="SUPFAM" id="SSF144052">
    <property type="entry name" value="Thermophilic metalloprotease-like"/>
    <property type="match status" value="1"/>
</dbReference>
<evidence type="ECO:0000256" key="2">
    <source>
        <dbReference type="ARBA" id="ARBA00001946"/>
    </source>
</evidence>
<dbReference type="Pfam" id="PF02073">
    <property type="entry name" value="Peptidase_M29"/>
    <property type="match status" value="1"/>
</dbReference>
<dbReference type="InterPro" id="IPR035097">
    <property type="entry name" value="M29_N-terminal"/>
</dbReference>
<keyword evidence="9" id="KW-0482">Metalloprotease</keyword>
<dbReference type="InterPro" id="IPR000787">
    <property type="entry name" value="Peptidase_M29"/>
</dbReference>
<evidence type="ECO:0000256" key="9">
    <source>
        <dbReference type="ARBA" id="ARBA00023049"/>
    </source>
</evidence>
<dbReference type="PANTHER" id="PTHR34448">
    <property type="entry name" value="AMINOPEPTIDASE"/>
    <property type="match status" value="1"/>
</dbReference>
<dbReference type="PANTHER" id="PTHR34448:SF3">
    <property type="entry name" value="AMINOPEPTIDASE AMPS"/>
    <property type="match status" value="1"/>
</dbReference>
<evidence type="ECO:0000256" key="1">
    <source>
        <dbReference type="ARBA" id="ARBA00001941"/>
    </source>
</evidence>
<comment type="cofactor">
    <cofactor evidence="2">
        <name>Mg(2+)</name>
        <dbReference type="ChEBI" id="CHEBI:18420"/>
    </cofactor>
</comment>
<keyword evidence="6" id="KW-0645">Protease</keyword>
<keyword evidence="5 10" id="KW-0031">Aminopeptidase</keyword>
<dbReference type="EC" id="3.4.11.-" evidence="10"/>
<keyword evidence="7" id="KW-0479">Metal-binding</keyword>
<comment type="caution">
    <text evidence="10">The sequence shown here is derived from an EMBL/GenBank/DDBJ whole genome shotgun (WGS) entry which is preliminary data.</text>
</comment>
<name>A0ABS2NJG7_9BACI</name>
<evidence type="ECO:0000256" key="7">
    <source>
        <dbReference type="ARBA" id="ARBA00022723"/>
    </source>
</evidence>
<evidence type="ECO:0000313" key="10">
    <source>
        <dbReference type="EMBL" id="MBM7587963.1"/>
    </source>
</evidence>
<dbReference type="GO" id="GO:0004177">
    <property type="term" value="F:aminopeptidase activity"/>
    <property type="evidence" value="ECO:0007669"/>
    <property type="project" value="UniProtKB-KW"/>
</dbReference>
<evidence type="ECO:0000256" key="5">
    <source>
        <dbReference type="ARBA" id="ARBA00022438"/>
    </source>
</evidence>
<dbReference type="InterPro" id="IPR052170">
    <property type="entry name" value="M29_Exopeptidase"/>
</dbReference>
<evidence type="ECO:0000256" key="8">
    <source>
        <dbReference type="ARBA" id="ARBA00022801"/>
    </source>
</evidence>
<dbReference type="Proteomes" id="UP001646157">
    <property type="component" value="Unassembled WGS sequence"/>
</dbReference>
<dbReference type="Gene3D" id="3.40.1830.10">
    <property type="entry name" value="Thermophilic metalloprotease (M29)"/>
    <property type="match status" value="1"/>
</dbReference>
<dbReference type="EMBL" id="JAFBDZ010000006">
    <property type="protein sequence ID" value="MBM7587963.1"/>
    <property type="molecule type" value="Genomic_DNA"/>
</dbReference>
<dbReference type="RefSeq" id="WP_205175236.1">
    <property type="nucleotide sequence ID" value="NZ_JAFBDZ010000006.1"/>
</dbReference>
<proteinExistence type="inferred from homology"/>
<organism evidence="10 11">
    <name type="scientific">Rossellomorea pakistanensis</name>
    <dbReference type="NCBI Taxonomy" id="992288"/>
    <lineage>
        <taxon>Bacteria</taxon>
        <taxon>Bacillati</taxon>
        <taxon>Bacillota</taxon>
        <taxon>Bacilli</taxon>
        <taxon>Bacillales</taxon>
        <taxon>Bacillaceae</taxon>
        <taxon>Rossellomorea</taxon>
    </lineage>
</organism>
<evidence type="ECO:0000256" key="6">
    <source>
        <dbReference type="ARBA" id="ARBA00022670"/>
    </source>
</evidence>
<keyword evidence="8 10" id="KW-0378">Hydrolase</keyword>
<accession>A0ABS2NJG7</accession>
<dbReference type="PRINTS" id="PR00919">
    <property type="entry name" value="THERMOPTASE"/>
</dbReference>
<protein>
    <submittedName>
        <fullName evidence="10">Aminopeptidase</fullName>
        <ecNumber evidence="10">3.4.11.-</ecNumber>
    </submittedName>
</protein>
<comment type="cofactor">
    <cofactor evidence="3">
        <name>Zn(2+)</name>
        <dbReference type="ChEBI" id="CHEBI:29105"/>
    </cofactor>
</comment>
<evidence type="ECO:0000313" key="11">
    <source>
        <dbReference type="Proteomes" id="UP001646157"/>
    </source>
</evidence>